<dbReference type="PANTHER" id="PTHR12265:SF30">
    <property type="entry name" value="TRANSMEMBRANE PROTEIN 53"/>
    <property type="match status" value="1"/>
</dbReference>
<feature type="region of interest" description="Disordered" evidence="7">
    <location>
        <begin position="168"/>
        <end position="197"/>
    </location>
</feature>
<gene>
    <name evidence="8" type="ORF">PaG_05850</name>
</gene>
<feature type="region of interest" description="Disordered" evidence="7">
    <location>
        <begin position="1"/>
        <end position="135"/>
    </location>
</feature>
<feature type="compositionally biased region" description="Polar residues" evidence="7">
    <location>
        <begin position="182"/>
        <end position="194"/>
    </location>
</feature>
<feature type="compositionally biased region" description="Low complexity" evidence="7">
    <location>
        <begin position="70"/>
        <end position="100"/>
    </location>
</feature>
<name>W3VFM4_MOEAP</name>
<comment type="subcellular location">
    <subcellularLocation>
        <location evidence="6">Endomembrane system</location>
        <topology evidence="6">Single-pass membrane protein</topology>
    </subcellularLocation>
    <subcellularLocation>
        <location evidence="1">Nucleus membrane</location>
    </subcellularLocation>
</comment>
<dbReference type="PANTHER" id="PTHR12265">
    <property type="entry name" value="TRANSMEMBRANE PROTEIN 53"/>
    <property type="match status" value="1"/>
</dbReference>
<reference evidence="8 9" key="1">
    <citation type="journal article" date="2014" name="Genome Announc.">
        <title>Genome sequence of the basidiomycetous fungus Pseudozyma aphidis DSM70725, an efficient producer of biosurfactant mannosylerythritol lipids.</title>
        <authorList>
            <person name="Lorenz S."/>
            <person name="Guenther M."/>
            <person name="Grumaz C."/>
            <person name="Rupp S."/>
            <person name="Zibek S."/>
            <person name="Sohn K."/>
        </authorList>
    </citation>
    <scope>NUCLEOTIDE SEQUENCE [LARGE SCALE GENOMIC DNA]</scope>
    <source>
        <strain evidence="9">ATCC 32657 / CBS 517.83 / DSM 70725 / JCM 10318 / NBRC 10182 / NRRL Y-7954 / St-0401</strain>
    </source>
</reference>
<evidence type="ECO:0000256" key="5">
    <source>
        <dbReference type="ARBA" id="ARBA00023242"/>
    </source>
</evidence>
<dbReference type="OrthoDB" id="77878at2759"/>
<accession>W3VFM4</accession>
<evidence type="ECO:0000313" key="9">
    <source>
        <dbReference type="Proteomes" id="UP000019462"/>
    </source>
</evidence>
<sequence length="653" mass="69070">MPPTKSSKTGKASKAAKAILHPKSTLAAVRANHSRGSSIDEDRPQQSPASSIRKTPSNASMASSSTKPLSRAASVNASPAAATTSLPTAAAPAPSVLAPPIGTDILSTKKQAIARAEPVQQPATNTASAAAAPPASVAAAREAPAASSGAAHTLDVPYTIDEVPTTKTVSAQDAKEDVKPTLPQNGATGQSEEPASNDKFAKEVAAVIAGSDPAPDQEPSAAAVATPTPLTLPIVAKSAGATSQVVSASSDATPIVASSELANAPAYTPPELTRLQHNTFVSRPTDASRVAARALDASALPAPLRPVGGRKTLARTPSHVVIFGWMDAPVRLVAKYAQPYTALFPDATVLIQLSDGKSYLARENVRRTQLQRIISEITSASSDVETEPFEVVKTTDVGESTITLIDAKEARSSASSDGDGEEPARVGGFVIHSFSDGGAGNLALFLDEMARRKTAAPRVHSLIMDSSPGKSNPKSGSFAFTMHLANRPRVRAIVRLLVYIGLYMLKIWTKITGQLGRGELMRKRLNSLRSWSWITAAHSSNAATAEKSEYPPRMYMYTKADRLIPWQFVEEHAHHLGQIRGTKPGVVQMENEAERAKLLKAVESGAGDARDAPEYRVELRRWDTPPHCSNGRADFVGYWSAVLDFYSNVLSRP</sequence>
<evidence type="ECO:0000256" key="6">
    <source>
        <dbReference type="ARBA" id="ARBA00037847"/>
    </source>
</evidence>
<evidence type="ECO:0000256" key="1">
    <source>
        <dbReference type="ARBA" id="ARBA00004126"/>
    </source>
</evidence>
<keyword evidence="2" id="KW-0812">Transmembrane</keyword>
<evidence type="ECO:0000313" key="8">
    <source>
        <dbReference type="EMBL" id="ETS60295.1"/>
    </source>
</evidence>
<dbReference type="HOGENOM" id="CLU_427703_0_0_1"/>
<dbReference type="InterPro" id="IPR008547">
    <property type="entry name" value="DUF829_TMEM53"/>
</dbReference>
<dbReference type="EMBL" id="AWNI01000038">
    <property type="protein sequence ID" value="ETS60295.1"/>
    <property type="molecule type" value="Genomic_DNA"/>
</dbReference>
<dbReference type="Proteomes" id="UP000019462">
    <property type="component" value="Unassembled WGS sequence"/>
</dbReference>
<evidence type="ECO:0000256" key="4">
    <source>
        <dbReference type="ARBA" id="ARBA00023136"/>
    </source>
</evidence>
<evidence type="ECO:0000256" key="3">
    <source>
        <dbReference type="ARBA" id="ARBA00022989"/>
    </source>
</evidence>
<feature type="compositionally biased region" description="Polar residues" evidence="7">
    <location>
        <begin position="45"/>
        <end position="68"/>
    </location>
</feature>
<keyword evidence="4" id="KW-0472">Membrane</keyword>
<feature type="compositionally biased region" description="Low complexity" evidence="7">
    <location>
        <begin position="122"/>
        <end position="135"/>
    </location>
</feature>
<dbReference type="Pfam" id="PF05705">
    <property type="entry name" value="DUF829"/>
    <property type="match status" value="1"/>
</dbReference>
<evidence type="ECO:0000256" key="2">
    <source>
        <dbReference type="ARBA" id="ARBA00022692"/>
    </source>
</evidence>
<keyword evidence="3" id="KW-1133">Transmembrane helix</keyword>
<evidence type="ECO:0008006" key="10">
    <source>
        <dbReference type="Google" id="ProtNLM"/>
    </source>
</evidence>
<evidence type="ECO:0000256" key="7">
    <source>
        <dbReference type="SAM" id="MobiDB-lite"/>
    </source>
</evidence>
<protein>
    <recommendedName>
        <fullName evidence="10">DUF829-domain-containing protein</fullName>
    </recommendedName>
</protein>
<comment type="caution">
    <text evidence="8">The sequence shown here is derived from an EMBL/GenBank/DDBJ whole genome shotgun (WGS) entry which is preliminary data.</text>
</comment>
<proteinExistence type="predicted"/>
<keyword evidence="9" id="KW-1185">Reference proteome</keyword>
<organism evidence="8 9">
    <name type="scientific">Moesziomyces aphidis</name>
    <name type="common">Pseudozyma aphidis</name>
    <dbReference type="NCBI Taxonomy" id="84754"/>
    <lineage>
        <taxon>Eukaryota</taxon>
        <taxon>Fungi</taxon>
        <taxon>Dikarya</taxon>
        <taxon>Basidiomycota</taxon>
        <taxon>Ustilaginomycotina</taxon>
        <taxon>Ustilaginomycetes</taxon>
        <taxon>Ustilaginales</taxon>
        <taxon>Ustilaginaceae</taxon>
        <taxon>Moesziomyces</taxon>
    </lineage>
</organism>
<dbReference type="AlphaFoldDB" id="W3VFM4"/>
<feature type="compositionally biased region" description="Low complexity" evidence="7">
    <location>
        <begin position="1"/>
        <end position="18"/>
    </location>
</feature>
<dbReference type="GO" id="GO:0031965">
    <property type="term" value="C:nuclear membrane"/>
    <property type="evidence" value="ECO:0007669"/>
    <property type="project" value="UniProtKB-SubCell"/>
</dbReference>
<keyword evidence="5" id="KW-0539">Nucleus</keyword>